<evidence type="ECO:0000259" key="9">
    <source>
        <dbReference type="Pfam" id="PF01447"/>
    </source>
</evidence>
<comment type="subcellular location">
    <subcellularLocation>
        <location evidence="8">Secreted</location>
    </subcellularLocation>
</comment>
<evidence type="ECO:0000256" key="6">
    <source>
        <dbReference type="ARBA" id="ARBA00023049"/>
    </source>
</evidence>
<evidence type="ECO:0000256" key="3">
    <source>
        <dbReference type="ARBA" id="ARBA00022723"/>
    </source>
</evidence>
<dbReference type="PRINTS" id="PR00730">
    <property type="entry name" value="THERMOLYSIN"/>
</dbReference>
<comment type="cofactor">
    <cofactor evidence="8">
        <name>Zn(2+)</name>
        <dbReference type="ChEBI" id="CHEBI:29105"/>
    </cofactor>
</comment>
<dbReference type="GO" id="GO:0004222">
    <property type="term" value="F:metalloendopeptidase activity"/>
    <property type="evidence" value="ECO:0007669"/>
    <property type="project" value="UniProtKB-UniRule"/>
</dbReference>
<protein>
    <recommendedName>
        <fullName evidence="8">Neutral metalloproteinase</fullName>
        <ecNumber evidence="8">3.4.24.-</ecNumber>
    </recommendedName>
</protein>
<dbReference type="Gene3D" id="3.10.170.10">
    <property type="match status" value="1"/>
</dbReference>
<dbReference type="InterPro" id="IPR027268">
    <property type="entry name" value="Peptidase_M4/M1_CTD_sf"/>
</dbReference>
<evidence type="ECO:0000256" key="7">
    <source>
        <dbReference type="PIRSR" id="PIRSR623612-1"/>
    </source>
</evidence>
<comment type="similarity">
    <text evidence="1 8">Belongs to the peptidase M4 family.</text>
</comment>
<dbReference type="PANTHER" id="PTHR43579">
    <property type="match status" value="1"/>
</dbReference>
<dbReference type="InterPro" id="IPR013856">
    <property type="entry name" value="Peptidase_M4_domain"/>
</dbReference>
<feature type="domain" description="Peptidase M4" evidence="9">
    <location>
        <begin position="68"/>
        <end position="176"/>
    </location>
</feature>
<dbReference type="CDD" id="cd09597">
    <property type="entry name" value="M4_TLP"/>
    <property type="match status" value="1"/>
</dbReference>
<evidence type="ECO:0000256" key="8">
    <source>
        <dbReference type="RuleBase" id="RU366073"/>
    </source>
</evidence>
<evidence type="ECO:0000256" key="4">
    <source>
        <dbReference type="ARBA" id="ARBA00022801"/>
    </source>
</evidence>
<dbReference type="Gene3D" id="1.10.390.10">
    <property type="entry name" value="Neutral Protease Domain 2"/>
    <property type="match status" value="1"/>
</dbReference>
<keyword evidence="6 8" id="KW-0482">Metalloprotease</keyword>
<comment type="function">
    <text evidence="8">Extracellular zinc metalloprotease.</text>
</comment>
<gene>
    <name evidence="11" type="ORF">ENR64_10765</name>
</gene>
<dbReference type="EMBL" id="DSRU01000157">
    <property type="protein sequence ID" value="HFM98216.1"/>
    <property type="molecule type" value="Genomic_DNA"/>
</dbReference>
<dbReference type="InterPro" id="IPR052759">
    <property type="entry name" value="Metalloprotease_M4"/>
</dbReference>
<keyword evidence="8" id="KW-0964">Secreted</keyword>
<evidence type="ECO:0000256" key="5">
    <source>
        <dbReference type="ARBA" id="ARBA00022833"/>
    </source>
</evidence>
<accession>A0A7C3PHW6</accession>
<keyword evidence="4 8" id="KW-0378">Hydrolase</keyword>
<dbReference type="Pfam" id="PF01447">
    <property type="entry name" value="Peptidase_M4"/>
    <property type="match status" value="1"/>
</dbReference>
<dbReference type="AlphaFoldDB" id="A0A7C3PHW6"/>
<dbReference type="InterPro" id="IPR001570">
    <property type="entry name" value="Peptidase_M4_C_domain"/>
</dbReference>
<feature type="active site" evidence="7">
    <location>
        <position position="169"/>
    </location>
</feature>
<feature type="domain" description="Peptidase M4 C-terminal" evidence="10">
    <location>
        <begin position="179"/>
        <end position="345"/>
    </location>
</feature>
<dbReference type="GO" id="GO:0006508">
    <property type="term" value="P:proteolysis"/>
    <property type="evidence" value="ECO:0007669"/>
    <property type="project" value="UniProtKB-KW"/>
</dbReference>
<dbReference type="GO" id="GO:0005576">
    <property type="term" value="C:extracellular region"/>
    <property type="evidence" value="ECO:0007669"/>
    <property type="project" value="UniProtKB-SubCell"/>
</dbReference>
<dbReference type="InterPro" id="IPR023612">
    <property type="entry name" value="Peptidase_M4"/>
</dbReference>
<sequence length="349" mass="38435">MTFNRCFCNRCMCQFVPPEVTANLAKAGVETAQISARASNQQRNRRKNKIVNLSTLTPSAKVGHAMRKIYDSQHEWEQRVELVRSEGDPVNSDLVVNKVYDYVGIVRDFFKKVLNRDSIDNSGMDLVLNVHFGQKYLNAFWDGDEMTFGDGDGEIFVGFADSLDVVAHELAHGVTQFTAGLEYKDQSGALNESFSDVFGTAITQFANQETADTADWLIGDEIMGPRLYGEALRSMKEPGTAYSNSLMGKDSQPSHMKDYYSGPKDNGGVHINSGIPNKAFYLTSMDIGTDKAVLIWYTALQRLTPTTDFNTAVAALVDSARLLVREGQVPCGSPQVVRAAFKAVGLPTV</sequence>
<evidence type="ECO:0000313" key="11">
    <source>
        <dbReference type="EMBL" id="HFM98216.1"/>
    </source>
</evidence>
<dbReference type="EC" id="3.4.24.-" evidence="8"/>
<keyword evidence="5 8" id="KW-0862">Zinc</keyword>
<proteinExistence type="inferred from homology"/>
<keyword evidence="3" id="KW-0479">Metal-binding</keyword>
<comment type="caution">
    <text evidence="11">The sequence shown here is derived from an EMBL/GenBank/DDBJ whole genome shotgun (WGS) entry which is preliminary data.</text>
</comment>
<keyword evidence="2 8" id="KW-0645">Protease</keyword>
<evidence type="ECO:0000256" key="2">
    <source>
        <dbReference type="ARBA" id="ARBA00022670"/>
    </source>
</evidence>
<dbReference type="PANTHER" id="PTHR43579:SF1">
    <property type="entry name" value="NEUTRAL METALLOPROTEINASE"/>
    <property type="match status" value="1"/>
</dbReference>
<organism evidence="11">
    <name type="scientific">Oscillatoriales cyanobacterium SpSt-418</name>
    <dbReference type="NCBI Taxonomy" id="2282169"/>
    <lineage>
        <taxon>Bacteria</taxon>
        <taxon>Bacillati</taxon>
        <taxon>Cyanobacteriota</taxon>
        <taxon>Cyanophyceae</taxon>
        <taxon>Oscillatoriophycideae</taxon>
        <taxon>Oscillatoriales</taxon>
    </lineage>
</organism>
<evidence type="ECO:0000256" key="1">
    <source>
        <dbReference type="ARBA" id="ARBA00009388"/>
    </source>
</evidence>
<name>A0A7C3PHW6_9CYAN</name>
<dbReference type="Pfam" id="PF02868">
    <property type="entry name" value="Peptidase_M4_C"/>
    <property type="match status" value="1"/>
</dbReference>
<reference evidence="11" key="1">
    <citation type="journal article" date="2020" name="mSystems">
        <title>Genome- and Community-Level Interaction Insights into Carbon Utilization and Element Cycling Functions of Hydrothermarchaeota in Hydrothermal Sediment.</title>
        <authorList>
            <person name="Zhou Z."/>
            <person name="Liu Y."/>
            <person name="Xu W."/>
            <person name="Pan J."/>
            <person name="Luo Z.H."/>
            <person name="Li M."/>
        </authorList>
    </citation>
    <scope>NUCLEOTIDE SEQUENCE [LARGE SCALE GENOMIC DNA]</scope>
    <source>
        <strain evidence="11">SpSt-418</strain>
    </source>
</reference>
<dbReference type="SUPFAM" id="SSF55486">
    <property type="entry name" value="Metalloproteases ('zincins'), catalytic domain"/>
    <property type="match status" value="1"/>
</dbReference>
<feature type="active site" description="Proton donor" evidence="7">
    <location>
        <position position="270"/>
    </location>
</feature>
<evidence type="ECO:0000259" key="10">
    <source>
        <dbReference type="Pfam" id="PF02868"/>
    </source>
</evidence>
<dbReference type="GO" id="GO:0046872">
    <property type="term" value="F:metal ion binding"/>
    <property type="evidence" value="ECO:0007669"/>
    <property type="project" value="UniProtKB-UniRule"/>
</dbReference>